<organism evidence="8 9">
    <name type="scientific">Umezawaea endophytica</name>
    <dbReference type="NCBI Taxonomy" id="1654476"/>
    <lineage>
        <taxon>Bacteria</taxon>
        <taxon>Bacillati</taxon>
        <taxon>Actinomycetota</taxon>
        <taxon>Actinomycetes</taxon>
        <taxon>Pseudonocardiales</taxon>
        <taxon>Pseudonocardiaceae</taxon>
        <taxon>Umezawaea</taxon>
    </lineage>
</organism>
<dbReference type="Gene3D" id="1.10.1200.10">
    <property type="entry name" value="ACP-like"/>
    <property type="match status" value="2"/>
</dbReference>
<dbReference type="GO" id="GO:0003824">
    <property type="term" value="F:catalytic activity"/>
    <property type="evidence" value="ECO:0007669"/>
    <property type="project" value="InterPro"/>
</dbReference>
<dbReference type="GO" id="GO:0008610">
    <property type="term" value="P:lipid biosynthetic process"/>
    <property type="evidence" value="ECO:0007669"/>
    <property type="project" value="InterPro"/>
</dbReference>
<dbReference type="InterPro" id="IPR020845">
    <property type="entry name" value="AMP-binding_CS"/>
</dbReference>
<dbReference type="InterPro" id="IPR023213">
    <property type="entry name" value="CAT-like_dom_sf"/>
</dbReference>
<sequence>MTGTDLVTAIRHHAEHRPDHPVLSWLDGLSELTGVLTSAEVDRRAARVAAALRAAVEPGARVLLLFPPGLDFVPAFVGCLYAGCLPVPVYPVLDGEGLAVIGRVRDDCGASAALVADEATGAAVGPLVGLPVVLPGDDEFRPSGPVDLGATAFLQYTSGSTSAPKGVVVTHGNLAANLETIRGVFGHGPDSTILSWLPVYHDMGLIGNVLHALRTGSRLLLGSPLDFVRDPLAWPRAVARYGADTSGGPNFAYDLVVRAVERHGLPEIDLSGWTRAYCGAEQVNRKSMDRFARTLAPLGFDAGALMPCYGLAEATLLVSSVSPGVGVSGADVVSCGTPRDCEVSVVDGAGEAVAPGEVGEVVLAGPSVSPGYWSDGGPVGRDGKWLRTGDLGFLADGELHVTGRSSDVLVVRGRNHHPYDVERLVTAEVAAFRPGCVAAFAVDGRVVVVGELREGAVLTPADAQRAASTIASAHGVPVAEVLGVPRGGVPKTTSGKLQRRRCAARYRDGVYDEHRRTAAAVTTSSIGALVGEVLGWDRVDDEVPLAAQGLDSVGAVLLGHALEREHGVVLPVRALLDGARPRDLAEHLAVAPKARQATTVASGRLSKAQEALVFLDAMNPGGDEYTVSHAVELPDDVDLGTFRTALRMAVLRHPELGVRIVGDDRGWRREPVDPDALREVLAPVPVPVREEWLRDQLTDVAEVPFDLAEGPLVRLHLWRTPRRTVLQLVAHHAVLDLWSLCLVLRDVATAYDALVRGALPRLAAVTPYDTYVAAQEEYLASPAAAARSAALRDRLPAQAEALGVRTDRPRTSRRGSRGATAHGVLDGDAARFVRESGPVPALVALWGLCLGRYDTPGPVVVGVPAAGRPGAALGQVVGLCTNTVPVAVDTDPSRPLADLVADVRGQLLDGVEEGLYPLSAAVEAVRPPRAPGRTPLVETLLVLTENPLPSLAGLADVLSGVDGAAVRLGGLELRNVEVPRRSCRYDLDVVVTERGDGFAVRLDYAADLFTDDTARSILDTFTAMVHAAARAGTAADTHVLSTRDRDWLDRVGRSDTAALPEDPATMVRRVAEATPDLPAVEAPDGTLTFAEFHDRVGTLATALTRALPDDAALPAERQVALLVGPSADLAVAMFAAWRAGLGIVPLPPEFPDDRLGVMLDGSGARLLLAGREQQDRARTLAEGGKTVVVAIDAGDAGDAGVAGRPTADRTRALAEPATADQPPLDQARALAKPATADQAALDQAALADGGQTVAVVASTADDSATTTTDLPPPDRTAPAFTVFTSGSTGTPKGVLVRHDHLSPHMAWFGDRFGSGPGTRIAQTLSLGFDFGLQELFTTIPFGGCLVVPDPADRRDGRRYARFLRRAAVTVLFTTPSFADELAATGEPLPDLRVVLLGGEVLTGATVVALRRLLAPDCRVFNGYGPTEATVNCLAHEVTEEDPPAVLPVGAATSGSSVLVVDEDLRPVPVGATGELLIGGNGVTGGYLAGPVGGFVPDTAFGGPDGLAYRSGDLGHVRPGGGFVVHGRADRQVKVRGFRVEPAEVEHVLRGRDDVTAAVVLAVGRPVRLAAFVVGAARPEELTTWLARHFPRNLVPEQVFALDRIPSTPNGKVDESALRDLAETAGVLPPGEARSPGSVERAVCQVWEQALGGVPVAADANVFDLGAHSLVVTRVHQRLEAVLGLTFPAHSLFDHPRPRSLAEYLMTAAMDLEADT</sequence>
<comment type="cofactor">
    <cofactor evidence="1">
        <name>pantetheine 4'-phosphate</name>
        <dbReference type="ChEBI" id="CHEBI:47942"/>
    </cofactor>
</comment>
<dbReference type="GO" id="GO:0031177">
    <property type="term" value="F:phosphopantetheine binding"/>
    <property type="evidence" value="ECO:0007669"/>
    <property type="project" value="InterPro"/>
</dbReference>
<dbReference type="InterPro" id="IPR036736">
    <property type="entry name" value="ACP-like_sf"/>
</dbReference>
<dbReference type="GO" id="GO:0044550">
    <property type="term" value="P:secondary metabolite biosynthetic process"/>
    <property type="evidence" value="ECO:0007669"/>
    <property type="project" value="TreeGrafter"/>
</dbReference>
<dbReference type="PROSITE" id="PS50075">
    <property type="entry name" value="CARRIER"/>
    <property type="match status" value="2"/>
</dbReference>
<dbReference type="SMART" id="SM00823">
    <property type="entry name" value="PKS_PP"/>
    <property type="match status" value="2"/>
</dbReference>
<keyword evidence="4" id="KW-0276">Fatty acid metabolism</keyword>
<evidence type="ECO:0000256" key="2">
    <source>
        <dbReference type="ARBA" id="ARBA00022450"/>
    </source>
</evidence>
<protein>
    <submittedName>
        <fullName evidence="8">AMP-binding protein</fullName>
    </submittedName>
</protein>
<keyword evidence="9" id="KW-1185">Reference proteome</keyword>
<evidence type="ECO:0000313" key="8">
    <source>
        <dbReference type="EMBL" id="MCS7475527.1"/>
    </source>
</evidence>
<dbReference type="Gene3D" id="3.40.50.12780">
    <property type="entry name" value="N-terminal domain of ligase-like"/>
    <property type="match status" value="2"/>
</dbReference>
<dbReference type="Pfam" id="PF00668">
    <property type="entry name" value="Condensation"/>
    <property type="match status" value="1"/>
</dbReference>
<dbReference type="Pfam" id="PF00550">
    <property type="entry name" value="PP-binding"/>
    <property type="match status" value="2"/>
</dbReference>
<dbReference type="CDD" id="cd05931">
    <property type="entry name" value="FAAL"/>
    <property type="match status" value="1"/>
</dbReference>
<dbReference type="RefSeq" id="WP_259621041.1">
    <property type="nucleotide sequence ID" value="NZ_JANYMP010000001.1"/>
</dbReference>
<evidence type="ECO:0000256" key="5">
    <source>
        <dbReference type="ARBA" id="ARBA00023098"/>
    </source>
</evidence>
<dbReference type="PANTHER" id="PTHR45527">
    <property type="entry name" value="NONRIBOSOMAL PEPTIDE SYNTHETASE"/>
    <property type="match status" value="1"/>
</dbReference>
<dbReference type="InterPro" id="IPR045851">
    <property type="entry name" value="AMP-bd_C_sf"/>
</dbReference>
<dbReference type="Gene3D" id="3.30.559.10">
    <property type="entry name" value="Chloramphenicol acetyltransferase-like domain"/>
    <property type="match status" value="1"/>
</dbReference>
<keyword evidence="3" id="KW-0597">Phosphoprotein</keyword>
<dbReference type="InterPro" id="IPR009081">
    <property type="entry name" value="PP-bd_ACP"/>
</dbReference>
<comment type="caution">
    <text evidence="8">The sequence shown here is derived from an EMBL/GenBank/DDBJ whole genome shotgun (WGS) entry which is preliminary data.</text>
</comment>
<dbReference type="InterPro" id="IPR001242">
    <property type="entry name" value="Condensation_dom"/>
</dbReference>
<dbReference type="InterPro" id="IPR042099">
    <property type="entry name" value="ANL_N_sf"/>
</dbReference>
<gene>
    <name evidence="8" type="ORF">NZH93_01565</name>
</gene>
<evidence type="ECO:0000259" key="7">
    <source>
        <dbReference type="PROSITE" id="PS50075"/>
    </source>
</evidence>
<dbReference type="Pfam" id="PF13193">
    <property type="entry name" value="AMP-binding_C"/>
    <property type="match status" value="1"/>
</dbReference>
<evidence type="ECO:0000256" key="6">
    <source>
        <dbReference type="SAM" id="MobiDB-lite"/>
    </source>
</evidence>
<dbReference type="InterPro" id="IPR025110">
    <property type="entry name" value="AMP-bd_C"/>
</dbReference>
<dbReference type="CDD" id="cd05930">
    <property type="entry name" value="A_NRPS"/>
    <property type="match status" value="1"/>
</dbReference>
<dbReference type="GO" id="GO:0006631">
    <property type="term" value="P:fatty acid metabolic process"/>
    <property type="evidence" value="ECO:0007669"/>
    <property type="project" value="UniProtKB-KW"/>
</dbReference>
<dbReference type="Gene3D" id="3.30.300.30">
    <property type="match status" value="2"/>
</dbReference>
<name>A0A9X2VFJ3_9PSEU</name>
<keyword evidence="2" id="KW-0596">Phosphopantetheine</keyword>
<feature type="domain" description="Carrier" evidence="7">
    <location>
        <begin position="517"/>
        <end position="592"/>
    </location>
</feature>
<dbReference type="Proteomes" id="UP001141259">
    <property type="component" value="Unassembled WGS sequence"/>
</dbReference>
<keyword evidence="5" id="KW-0443">Lipid metabolism</keyword>
<accession>A0A9X2VFJ3</accession>
<dbReference type="Gene3D" id="3.30.559.30">
    <property type="entry name" value="Nonribosomal peptide synthetase, condensation domain"/>
    <property type="match status" value="1"/>
</dbReference>
<evidence type="ECO:0000256" key="1">
    <source>
        <dbReference type="ARBA" id="ARBA00001957"/>
    </source>
</evidence>
<dbReference type="EMBL" id="JANYMP010000001">
    <property type="protein sequence ID" value="MCS7475527.1"/>
    <property type="molecule type" value="Genomic_DNA"/>
</dbReference>
<dbReference type="Gene3D" id="3.40.50.980">
    <property type="match status" value="1"/>
</dbReference>
<dbReference type="GO" id="GO:0043041">
    <property type="term" value="P:amino acid activation for nonribosomal peptide biosynthetic process"/>
    <property type="evidence" value="ECO:0007669"/>
    <property type="project" value="TreeGrafter"/>
</dbReference>
<dbReference type="GO" id="GO:0005737">
    <property type="term" value="C:cytoplasm"/>
    <property type="evidence" value="ECO:0007669"/>
    <property type="project" value="TreeGrafter"/>
</dbReference>
<reference evidence="8" key="1">
    <citation type="submission" date="2022-08" db="EMBL/GenBank/DDBJ databases">
        <authorList>
            <person name="Tistechok S."/>
            <person name="Samborskyy M."/>
            <person name="Roman I."/>
        </authorList>
    </citation>
    <scope>NUCLEOTIDE SEQUENCE</scope>
    <source>
        <strain evidence="8">DSM 103496</strain>
    </source>
</reference>
<evidence type="ECO:0000313" key="9">
    <source>
        <dbReference type="Proteomes" id="UP001141259"/>
    </source>
</evidence>
<feature type="region of interest" description="Disordered" evidence="6">
    <location>
        <begin position="803"/>
        <end position="822"/>
    </location>
</feature>
<dbReference type="GO" id="GO:0071766">
    <property type="term" value="P:Actinobacterium-type cell wall biogenesis"/>
    <property type="evidence" value="ECO:0007669"/>
    <property type="project" value="UniProtKB-ARBA"/>
</dbReference>
<feature type="domain" description="Carrier" evidence="7">
    <location>
        <begin position="1633"/>
        <end position="1708"/>
    </location>
</feature>
<evidence type="ECO:0000256" key="4">
    <source>
        <dbReference type="ARBA" id="ARBA00022832"/>
    </source>
</evidence>
<dbReference type="SUPFAM" id="SSF47336">
    <property type="entry name" value="ACP-like"/>
    <property type="match status" value="2"/>
</dbReference>
<dbReference type="PROSITE" id="PS00455">
    <property type="entry name" value="AMP_BINDING"/>
    <property type="match status" value="1"/>
</dbReference>
<dbReference type="SUPFAM" id="SSF52777">
    <property type="entry name" value="CoA-dependent acyltransferases"/>
    <property type="match status" value="2"/>
</dbReference>
<evidence type="ECO:0000256" key="3">
    <source>
        <dbReference type="ARBA" id="ARBA00022553"/>
    </source>
</evidence>
<dbReference type="SUPFAM" id="SSF56801">
    <property type="entry name" value="Acetyl-CoA synthetase-like"/>
    <property type="match status" value="2"/>
</dbReference>
<dbReference type="PANTHER" id="PTHR45527:SF1">
    <property type="entry name" value="FATTY ACID SYNTHASE"/>
    <property type="match status" value="1"/>
</dbReference>
<dbReference type="Pfam" id="PF00501">
    <property type="entry name" value="AMP-binding"/>
    <property type="match status" value="2"/>
</dbReference>
<dbReference type="InterPro" id="IPR020806">
    <property type="entry name" value="PKS_PP-bd"/>
</dbReference>
<dbReference type="InterPro" id="IPR000873">
    <property type="entry name" value="AMP-dep_synth/lig_dom"/>
</dbReference>
<proteinExistence type="predicted"/>
<dbReference type="InterPro" id="IPR040097">
    <property type="entry name" value="FAAL/FAAC"/>
</dbReference>